<dbReference type="SUPFAM" id="SSF48403">
    <property type="entry name" value="Ankyrin repeat"/>
    <property type="match status" value="1"/>
</dbReference>
<name>L8H6H2_ACACF</name>
<dbReference type="PROSITE" id="PS50088">
    <property type="entry name" value="ANK_REPEAT"/>
    <property type="match status" value="1"/>
</dbReference>
<dbReference type="PROSITE" id="PS50097">
    <property type="entry name" value="BTB"/>
    <property type="match status" value="1"/>
</dbReference>
<dbReference type="InterPro" id="IPR002110">
    <property type="entry name" value="Ankyrin_rpt"/>
</dbReference>
<feature type="domain" description="BTB" evidence="4">
    <location>
        <begin position="241"/>
        <end position="307"/>
    </location>
</feature>
<dbReference type="Proteomes" id="UP000011083">
    <property type="component" value="Unassembled WGS sequence"/>
</dbReference>
<dbReference type="Gene3D" id="3.30.710.10">
    <property type="entry name" value="Potassium Channel Kv1.1, Chain A"/>
    <property type="match status" value="1"/>
</dbReference>
<dbReference type="KEGG" id="acan:ACA1_185870"/>
<reference evidence="5 6" key="1">
    <citation type="journal article" date="2013" name="Genome Biol.">
        <title>Genome of Acanthamoeba castellanii highlights extensive lateral gene transfer and early evolution of tyrosine kinase signaling.</title>
        <authorList>
            <person name="Clarke M."/>
            <person name="Lohan A.J."/>
            <person name="Liu B."/>
            <person name="Lagkouvardos I."/>
            <person name="Roy S."/>
            <person name="Zafar N."/>
            <person name="Bertelli C."/>
            <person name="Schilde C."/>
            <person name="Kianianmomeni A."/>
            <person name="Burglin T.R."/>
            <person name="Frech C."/>
            <person name="Turcotte B."/>
            <person name="Kopec K.O."/>
            <person name="Synnott J.M."/>
            <person name="Choo C."/>
            <person name="Paponov I."/>
            <person name="Finkler A."/>
            <person name="Soon Heng Tan C."/>
            <person name="Hutchins A.P."/>
            <person name="Weinmeier T."/>
            <person name="Rattei T."/>
            <person name="Chu J.S."/>
            <person name="Gimenez G."/>
            <person name="Irimia M."/>
            <person name="Rigden D.J."/>
            <person name="Fitzpatrick D.A."/>
            <person name="Lorenzo-Morales J."/>
            <person name="Bateman A."/>
            <person name="Chiu C.H."/>
            <person name="Tang P."/>
            <person name="Hegemann P."/>
            <person name="Fromm H."/>
            <person name="Raoult D."/>
            <person name="Greub G."/>
            <person name="Miranda-Saavedra D."/>
            <person name="Chen N."/>
            <person name="Nash P."/>
            <person name="Ginger M.L."/>
            <person name="Horn M."/>
            <person name="Schaap P."/>
            <person name="Caler L."/>
            <person name="Loftus B."/>
        </authorList>
    </citation>
    <scope>NUCLEOTIDE SEQUENCE [LARGE SCALE GENOMIC DNA]</scope>
    <source>
        <strain evidence="5 6">Neff</strain>
    </source>
</reference>
<dbReference type="InterPro" id="IPR011333">
    <property type="entry name" value="SKP1/BTB/POZ_sf"/>
</dbReference>
<dbReference type="InterPro" id="IPR036770">
    <property type="entry name" value="Ankyrin_rpt-contain_sf"/>
</dbReference>
<dbReference type="Pfam" id="PF00023">
    <property type="entry name" value="Ank"/>
    <property type="match status" value="1"/>
</dbReference>
<dbReference type="OrthoDB" id="409642at2759"/>
<evidence type="ECO:0000256" key="2">
    <source>
        <dbReference type="ARBA" id="ARBA00023043"/>
    </source>
</evidence>
<dbReference type="VEuPathDB" id="AmoebaDB:ACA1_185870"/>
<dbReference type="InterPro" id="IPR000210">
    <property type="entry name" value="BTB/POZ_dom"/>
</dbReference>
<dbReference type="PROSITE" id="PS50297">
    <property type="entry name" value="ANK_REP_REGION"/>
    <property type="match status" value="1"/>
</dbReference>
<accession>L8H6H2</accession>
<dbReference type="Gene3D" id="1.25.40.20">
    <property type="entry name" value="Ankyrin repeat-containing domain"/>
    <property type="match status" value="2"/>
</dbReference>
<dbReference type="SMART" id="SM00248">
    <property type="entry name" value="ANK"/>
    <property type="match status" value="4"/>
</dbReference>
<evidence type="ECO:0000256" key="1">
    <source>
        <dbReference type="ARBA" id="ARBA00022737"/>
    </source>
</evidence>
<dbReference type="SUPFAM" id="SSF54695">
    <property type="entry name" value="POZ domain"/>
    <property type="match status" value="1"/>
</dbReference>
<evidence type="ECO:0000313" key="6">
    <source>
        <dbReference type="Proteomes" id="UP000011083"/>
    </source>
</evidence>
<dbReference type="PANTHER" id="PTHR24198:SF165">
    <property type="entry name" value="ANKYRIN REPEAT-CONTAINING PROTEIN-RELATED"/>
    <property type="match status" value="1"/>
</dbReference>
<evidence type="ECO:0000256" key="3">
    <source>
        <dbReference type="PROSITE-ProRule" id="PRU00023"/>
    </source>
</evidence>
<dbReference type="GeneID" id="14921203"/>
<feature type="repeat" description="ANK" evidence="3">
    <location>
        <begin position="35"/>
        <end position="67"/>
    </location>
</feature>
<dbReference type="Gene3D" id="3.40.1090.10">
    <property type="entry name" value="Cytosolic phospholipase A2 catalytic domain"/>
    <property type="match status" value="1"/>
</dbReference>
<keyword evidence="2 3" id="KW-0040">ANK repeat</keyword>
<dbReference type="PANTHER" id="PTHR24198">
    <property type="entry name" value="ANKYRIN REPEAT AND PROTEIN KINASE DOMAIN-CONTAINING PROTEIN"/>
    <property type="match status" value="1"/>
</dbReference>
<feature type="non-terminal residue" evidence="5">
    <location>
        <position position="1"/>
    </location>
</feature>
<dbReference type="RefSeq" id="XP_004342547.1">
    <property type="nucleotide sequence ID" value="XM_004342498.1"/>
</dbReference>
<sequence length="911" mass="100684">MLGDDIYHLIQRGDYEDDLNRVLAVGFPVDKPDYTGWTALHYAAHMGRTGCLSTLLECGADVNALTSREGQTALFLAARGGHLPCVQLLHAYHRWAVAEATQLGRAAAVEDAEQLLPAAAGLDTSGTAEEEFGRWTPLHIAVHCDQVSCAHYLMAHSLVDINARDYYDRTALQLLIEKRLNPALTVWMVLRGARVLSKPSAPPMWDSTKLDLDHMVDTFDPTVKQWSSRANEKVAMAQPQHDACFVVEGKRLYAERAVLCARSTFFAGMFGSSMKEAVEGEVELESTYNAVFAMLEWMYTGCISTDNFDDILQLWQSSHMYDMEALQNYCQKRLLKLFEARSKQLGDHSAQETWNYALALFKATEGGSSFDSALKAISGIYLLGHLEAVLQRGDPIAFVGRLFAAVERKAYDPASYPTLPEIEAEIAFFRRYKRLPKGQREIINVQEMEERKKGKCLLWFEEATSEGVEGWRETLAQLRMLRQLEEDCFFFDGRKPHRCFDLIAGTGMGGVAAICLGRAQMAVPAVEALVCELVAAAGDLGGGGSWLSYVGGMMDWGGETTRAHLAQRVREIVERHLAASHQSQQSLSLVGLTDDYDHLRLCEMQDLDEETHPRDDRVKVLVIAKRAGASKDVSRADNRRELFLKLYGDRVAARSGSSEAGVNLTDVIVAALAAASPGLLNPVKLADVVVGGDGAQGASSGLGGRGRDTLLAEMQKLWPRWELKLLLSLGSDQAPASAQSSSSWSSPSLLPWAWSVLADHMSSFAGYVSRDRGKNVWDKAHERCLDRTNADDAGYTVGDKVATVLAVEGWRPLRSCDYDDDDKATSATRRSRPTRDLLRQSIAAFVRMSEESDSDDQIDDDSDAAKKTKRWNLLHLHPSSTTGDTTSCQSDKEVLHALAARVKQSMRQMEL</sequence>
<dbReference type="SUPFAM" id="SSF52151">
    <property type="entry name" value="FabD/lysophospholipase-like"/>
    <property type="match status" value="1"/>
</dbReference>
<keyword evidence="1" id="KW-0677">Repeat</keyword>
<protein>
    <submittedName>
        <fullName evidence="5">BTB/POZ domain containing protein</fullName>
    </submittedName>
</protein>
<evidence type="ECO:0000313" key="5">
    <source>
        <dbReference type="EMBL" id="ELR20353.1"/>
    </source>
</evidence>
<gene>
    <name evidence="5" type="ORF">ACA1_185870</name>
</gene>
<keyword evidence="6" id="KW-1185">Reference proteome</keyword>
<dbReference type="Pfam" id="PF12796">
    <property type="entry name" value="Ank_2"/>
    <property type="match status" value="1"/>
</dbReference>
<dbReference type="AlphaFoldDB" id="L8H6H2"/>
<organism evidence="5 6">
    <name type="scientific">Acanthamoeba castellanii (strain ATCC 30010 / Neff)</name>
    <dbReference type="NCBI Taxonomy" id="1257118"/>
    <lineage>
        <taxon>Eukaryota</taxon>
        <taxon>Amoebozoa</taxon>
        <taxon>Discosea</taxon>
        <taxon>Longamoebia</taxon>
        <taxon>Centramoebida</taxon>
        <taxon>Acanthamoebidae</taxon>
        <taxon>Acanthamoeba</taxon>
    </lineage>
</organism>
<dbReference type="CDD" id="cd18186">
    <property type="entry name" value="BTB_POZ_ZBTB_KLHL-like"/>
    <property type="match status" value="1"/>
</dbReference>
<dbReference type="InterPro" id="IPR016035">
    <property type="entry name" value="Acyl_Trfase/lysoPLipase"/>
</dbReference>
<proteinExistence type="predicted"/>
<evidence type="ECO:0000259" key="4">
    <source>
        <dbReference type="PROSITE" id="PS50097"/>
    </source>
</evidence>
<dbReference type="SMART" id="SM00225">
    <property type="entry name" value="BTB"/>
    <property type="match status" value="1"/>
</dbReference>
<dbReference type="EMBL" id="KB007920">
    <property type="protein sequence ID" value="ELR20353.1"/>
    <property type="molecule type" value="Genomic_DNA"/>
</dbReference>
<dbReference type="STRING" id="1257118.L8H6H2"/>
<dbReference type="Pfam" id="PF00651">
    <property type="entry name" value="BTB"/>
    <property type="match status" value="1"/>
</dbReference>